<proteinExistence type="inferred from homology"/>
<evidence type="ECO:0000256" key="5">
    <source>
        <dbReference type="SAM" id="MobiDB-lite"/>
    </source>
</evidence>
<feature type="compositionally biased region" description="Low complexity" evidence="5">
    <location>
        <begin position="37"/>
        <end position="51"/>
    </location>
</feature>
<reference evidence="7" key="1">
    <citation type="submission" date="2025-08" db="UniProtKB">
        <authorList>
            <consortium name="RefSeq"/>
        </authorList>
    </citation>
    <scope>IDENTIFICATION</scope>
    <source>
        <strain evidence="7">OHB3-1</strain>
    </source>
</reference>
<evidence type="ECO:0000256" key="4">
    <source>
        <dbReference type="RuleBase" id="RU003815"/>
    </source>
</evidence>
<gene>
    <name evidence="7" type="primary">LOC111026113</name>
</gene>
<dbReference type="GO" id="GO:0022627">
    <property type="term" value="C:cytosolic small ribosomal subunit"/>
    <property type="evidence" value="ECO:0007669"/>
    <property type="project" value="TreeGrafter"/>
</dbReference>
<dbReference type="NCBIfam" id="NF001099">
    <property type="entry name" value="PRK00132.1"/>
    <property type="match status" value="1"/>
</dbReference>
<dbReference type="InterPro" id="IPR023035">
    <property type="entry name" value="Ribosomal_uS9_bac/plastid"/>
</dbReference>
<evidence type="ECO:0000256" key="1">
    <source>
        <dbReference type="ARBA" id="ARBA00005251"/>
    </source>
</evidence>
<dbReference type="GO" id="GO:0003723">
    <property type="term" value="F:RNA binding"/>
    <property type="evidence" value="ECO:0007669"/>
    <property type="project" value="TreeGrafter"/>
</dbReference>
<name>A0A6J1DZS9_MOMCH</name>
<evidence type="ECO:0000256" key="2">
    <source>
        <dbReference type="ARBA" id="ARBA00022980"/>
    </source>
</evidence>
<dbReference type="RefSeq" id="XP_022159800.1">
    <property type="nucleotide sequence ID" value="XM_022304108.1"/>
</dbReference>
<dbReference type="GeneID" id="111026113"/>
<dbReference type="Pfam" id="PF00380">
    <property type="entry name" value="Ribosomal_S9"/>
    <property type="match status" value="1"/>
</dbReference>
<dbReference type="OrthoDB" id="10254627at2759"/>
<sequence length="397" mass="44299">MLSRLLPKPSHFKLLALISTKPPPQSPSFRLLPRFFSTNDNGSNNNKSSGSRDQPTSNVWKLSQENDGNFDQLFTQDVENLDGIAEDDSAAVDDDSWVRSKDGDRGAEGDVFASMEKEIQGNKDGAGDNEWVTAKKYEPWSLVEEEKSDVFNIEEYTVEIGESRDESREVDGGSSEDAKKLEKEEQELTAVLKGPNCTFGDLIAASGITDDMLDSLIALKDLEGVEGLPPLTEIEDMRYEKNTRKSSRAEIERQKQEEVAKARVRQVDDKGRAYGTGRRKCSIARVWIQPGDGKFIVNDKEFDVYFPMLDSRAALLRPFSETKTLGLWDVTCTVKGGGTSGQVGAVQLGISRALQNWEPDLRPPLRASGFLTRDARVVERKKPGKAKARKSFQWVKR</sequence>
<dbReference type="InterPro" id="IPR000754">
    <property type="entry name" value="Ribosomal_uS9"/>
</dbReference>
<dbReference type="HAMAP" id="MF_00532_B">
    <property type="entry name" value="Ribosomal_uS9_B"/>
    <property type="match status" value="1"/>
</dbReference>
<dbReference type="InterPro" id="IPR020574">
    <property type="entry name" value="Ribosomal_uS9_CS"/>
</dbReference>
<accession>A0A6J1DZS9</accession>
<dbReference type="PANTHER" id="PTHR21569:SF1">
    <property type="entry name" value="SMALL RIBOSOMAL SUBUNIT PROTEIN US9M"/>
    <property type="match status" value="1"/>
</dbReference>
<feature type="region of interest" description="Disordered" evidence="5">
    <location>
        <begin position="162"/>
        <end position="182"/>
    </location>
</feature>
<dbReference type="PANTHER" id="PTHR21569">
    <property type="entry name" value="RIBOSOMAL PROTEIN S9"/>
    <property type="match status" value="1"/>
</dbReference>
<dbReference type="KEGG" id="mcha:111026113"/>
<evidence type="ECO:0000256" key="3">
    <source>
        <dbReference type="ARBA" id="ARBA00023274"/>
    </source>
</evidence>
<dbReference type="AlphaFoldDB" id="A0A6J1DZS9"/>
<dbReference type="Gene3D" id="3.30.230.10">
    <property type="match status" value="1"/>
</dbReference>
<keyword evidence="6" id="KW-1185">Reference proteome</keyword>
<dbReference type="Proteomes" id="UP000504603">
    <property type="component" value="Unplaced"/>
</dbReference>
<dbReference type="InterPro" id="IPR020568">
    <property type="entry name" value="Ribosomal_Su5_D2-typ_SF"/>
</dbReference>
<dbReference type="GO" id="GO:0003735">
    <property type="term" value="F:structural constituent of ribosome"/>
    <property type="evidence" value="ECO:0007669"/>
    <property type="project" value="InterPro"/>
</dbReference>
<evidence type="ECO:0000313" key="6">
    <source>
        <dbReference type="Proteomes" id="UP000504603"/>
    </source>
</evidence>
<protein>
    <submittedName>
        <fullName evidence="7">28S ribosomal protein S9, mitochondrial</fullName>
    </submittedName>
</protein>
<dbReference type="FunFam" id="3.30.230.10:FF:000034">
    <property type="entry name" value="30S ribosomal protein S9"/>
    <property type="match status" value="1"/>
</dbReference>
<keyword evidence="3 4" id="KW-0687">Ribonucleoprotein</keyword>
<keyword evidence="2 4" id="KW-0689">Ribosomal protein</keyword>
<dbReference type="InterPro" id="IPR014721">
    <property type="entry name" value="Ribsml_uS5_D2-typ_fold_subgr"/>
</dbReference>
<comment type="similarity">
    <text evidence="1 4">Belongs to the universal ribosomal protein uS9 family.</text>
</comment>
<dbReference type="SUPFAM" id="SSF54211">
    <property type="entry name" value="Ribosomal protein S5 domain 2-like"/>
    <property type="match status" value="1"/>
</dbReference>
<dbReference type="GO" id="GO:0006412">
    <property type="term" value="P:translation"/>
    <property type="evidence" value="ECO:0007669"/>
    <property type="project" value="InterPro"/>
</dbReference>
<organism evidence="6 7">
    <name type="scientific">Momordica charantia</name>
    <name type="common">Bitter gourd</name>
    <name type="synonym">Balsam pear</name>
    <dbReference type="NCBI Taxonomy" id="3673"/>
    <lineage>
        <taxon>Eukaryota</taxon>
        <taxon>Viridiplantae</taxon>
        <taxon>Streptophyta</taxon>
        <taxon>Embryophyta</taxon>
        <taxon>Tracheophyta</taxon>
        <taxon>Spermatophyta</taxon>
        <taxon>Magnoliopsida</taxon>
        <taxon>eudicotyledons</taxon>
        <taxon>Gunneridae</taxon>
        <taxon>Pentapetalae</taxon>
        <taxon>rosids</taxon>
        <taxon>fabids</taxon>
        <taxon>Cucurbitales</taxon>
        <taxon>Cucurbitaceae</taxon>
        <taxon>Momordiceae</taxon>
        <taxon>Momordica</taxon>
    </lineage>
</organism>
<dbReference type="PROSITE" id="PS00360">
    <property type="entry name" value="RIBOSOMAL_S9"/>
    <property type="match status" value="1"/>
</dbReference>
<feature type="region of interest" description="Disordered" evidence="5">
    <location>
        <begin position="23"/>
        <end position="58"/>
    </location>
</feature>
<evidence type="ECO:0000313" key="7">
    <source>
        <dbReference type="RefSeq" id="XP_022159800.1"/>
    </source>
</evidence>